<dbReference type="InterPro" id="IPR002881">
    <property type="entry name" value="DUF58"/>
</dbReference>
<feature type="domain" description="DUF58" evidence="1">
    <location>
        <begin position="50"/>
        <end position="264"/>
    </location>
</feature>
<sequence>MAVDALLSARELELLRFQAGRLGGLRARGSSPLSGPQTAWQRGAGLELEDLRPYQLGDDVRHIAWRASARSGRPISKVFRAERRQRILVLVEQHPGMAFATRGELKAAVAARACALIGFAALRQGAEIGGMVAGRETEFFQPGTHLDRALALIGAANRAPGHDYPAVDAAEALAQLHQLARRQDSLYLISDFQHWDDALLASLKQLTERHLVCALQIVDAGEQTLTAVGRLHIRSPFDGRELVIDTDDAELRRQYAAAMNEHQQQLEQLFKRSGMHHQQLFTDRDPLPTLARAL</sequence>
<dbReference type="Pfam" id="PF01882">
    <property type="entry name" value="DUF58"/>
    <property type="match status" value="1"/>
</dbReference>
<dbReference type="PANTHER" id="PTHR33608">
    <property type="entry name" value="BLL2464 PROTEIN"/>
    <property type="match status" value="1"/>
</dbReference>
<organism evidence="2 3">
    <name type="scientific">Candidatus Tenderia electrophaga</name>
    <dbReference type="NCBI Taxonomy" id="1748243"/>
    <lineage>
        <taxon>Bacteria</taxon>
        <taxon>Pseudomonadati</taxon>
        <taxon>Pseudomonadota</taxon>
        <taxon>Gammaproteobacteria</taxon>
        <taxon>Candidatus Tenderiales</taxon>
        <taxon>Candidatus Tenderiaceae</taxon>
        <taxon>Candidatus Tenderia</taxon>
    </lineage>
</organism>
<dbReference type="STRING" id="1748243.Tel_16585"/>
<evidence type="ECO:0000259" key="1">
    <source>
        <dbReference type="Pfam" id="PF01882"/>
    </source>
</evidence>
<accession>A0A0S2THX2</accession>
<dbReference type="PANTHER" id="PTHR33608:SF6">
    <property type="entry name" value="BLL2464 PROTEIN"/>
    <property type="match status" value="1"/>
</dbReference>
<gene>
    <name evidence="2" type="ORF">Tel_16585</name>
</gene>
<reference evidence="2" key="1">
    <citation type="submission" date="2015-10" db="EMBL/GenBank/DDBJ databases">
        <title>Description of Candidatus Tenderia electrophaga gen. nov, sp. nov., an Uncultivated Electroautotroph from a Biocathode Enrichment.</title>
        <authorList>
            <person name="Eddie B.J."/>
            <person name="Malanoski A.P."/>
            <person name="Wang Z."/>
            <person name="Hall R.J."/>
            <person name="Oh S.D."/>
            <person name="Heiner C."/>
            <person name="Lin B."/>
            <person name="Strycharz-Glaven S.M."/>
        </authorList>
    </citation>
    <scope>NUCLEOTIDE SEQUENCE [LARGE SCALE GENOMIC DNA]</scope>
    <source>
        <strain evidence="2">NRL1</strain>
    </source>
</reference>
<dbReference type="KEGG" id="tee:Tel_16585"/>
<proteinExistence type="predicted"/>
<evidence type="ECO:0000313" key="2">
    <source>
        <dbReference type="EMBL" id="ALP54637.1"/>
    </source>
</evidence>
<dbReference type="AlphaFoldDB" id="A0A0S2THX2"/>
<dbReference type="Proteomes" id="UP000055136">
    <property type="component" value="Chromosome"/>
</dbReference>
<protein>
    <recommendedName>
        <fullName evidence="1">DUF58 domain-containing protein</fullName>
    </recommendedName>
</protein>
<keyword evidence="3" id="KW-1185">Reference proteome</keyword>
<name>A0A0S2THX2_9GAMM</name>
<evidence type="ECO:0000313" key="3">
    <source>
        <dbReference type="Proteomes" id="UP000055136"/>
    </source>
</evidence>
<dbReference type="EMBL" id="CP013099">
    <property type="protein sequence ID" value="ALP54637.1"/>
    <property type="molecule type" value="Genomic_DNA"/>
</dbReference>